<evidence type="ECO:0000313" key="3">
    <source>
        <dbReference type="Proteomes" id="UP001309876"/>
    </source>
</evidence>
<reference evidence="2 3" key="1">
    <citation type="submission" date="2023-08" db="EMBL/GenBank/DDBJ databases">
        <title>Black Yeasts Isolated from many extreme environments.</title>
        <authorList>
            <person name="Coleine C."/>
            <person name="Stajich J.E."/>
            <person name="Selbmann L."/>
        </authorList>
    </citation>
    <scope>NUCLEOTIDE SEQUENCE [LARGE SCALE GENOMIC DNA]</scope>
    <source>
        <strain evidence="2 3">CCFEE 5910</strain>
    </source>
</reference>
<evidence type="ECO:0000256" key="1">
    <source>
        <dbReference type="SAM" id="MobiDB-lite"/>
    </source>
</evidence>
<dbReference type="InterPro" id="IPR022198">
    <property type="entry name" value="DUF3723"/>
</dbReference>
<feature type="region of interest" description="Disordered" evidence="1">
    <location>
        <begin position="586"/>
        <end position="660"/>
    </location>
</feature>
<dbReference type="EMBL" id="JAVRRJ010000004">
    <property type="protein sequence ID" value="KAK5085987.1"/>
    <property type="molecule type" value="Genomic_DNA"/>
</dbReference>
<dbReference type="Pfam" id="PF12520">
    <property type="entry name" value="DUF3723"/>
    <property type="match status" value="1"/>
</dbReference>
<organism evidence="2 3">
    <name type="scientific">Lithohypha guttulata</name>
    <dbReference type="NCBI Taxonomy" id="1690604"/>
    <lineage>
        <taxon>Eukaryota</taxon>
        <taxon>Fungi</taxon>
        <taxon>Dikarya</taxon>
        <taxon>Ascomycota</taxon>
        <taxon>Pezizomycotina</taxon>
        <taxon>Eurotiomycetes</taxon>
        <taxon>Chaetothyriomycetidae</taxon>
        <taxon>Chaetothyriales</taxon>
        <taxon>Trichomeriaceae</taxon>
        <taxon>Lithohypha</taxon>
    </lineage>
</organism>
<feature type="compositionally biased region" description="Basic and acidic residues" evidence="1">
    <location>
        <begin position="591"/>
        <end position="607"/>
    </location>
</feature>
<keyword evidence="3" id="KW-1185">Reference proteome</keyword>
<evidence type="ECO:0000313" key="2">
    <source>
        <dbReference type="EMBL" id="KAK5085987.1"/>
    </source>
</evidence>
<dbReference type="Proteomes" id="UP001309876">
    <property type="component" value="Unassembled WGS sequence"/>
</dbReference>
<feature type="compositionally biased region" description="Basic residues" evidence="1">
    <location>
        <begin position="1"/>
        <end position="12"/>
    </location>
</feature>
<sequence>MAKKVRFSRTKQHQAEQRAVDDEFEKEQKFLGSAKIGLVHLAFDEVTDREDDVQNEKFLIDSFHRNGCVPLDPMFHLAATMQRRDLDMVLSRYGITSEALLARNPASLPILPLPEGFQIPCLFGRHRTKAAEKVLPRASQWWVVNLYSNDLSTQLRGSLIHQGTNERLRNQGEVFFRILHSKIRLDPVGEDFWWTRLHSGDQRREAERLLSRREYRTVLGALSDIQPLFLDFRTGMIGTILRLKSDDEVLRGFGTIEGFWTSVFGREKTSLQKIDRYDVKTLELRCPAICTSDRTFLEPLFNNGSICCRFSASERDQIWRRLLEYKAFIPSFYSFFENLKYLIAIAETLKRVVHPVYRQTVADAFEEAFQGSKHGREGRGELILTRGEAHGNIAYRHLVLHVMQQLSLLRPESILLDGNHRDAVPPSDVALYELAALADRLGFHSAQIAQQLSQDPDQAAARWALLGARASIMTDCSSMRMQSYIHKIAALFKDFRRNQADATDAALLCTGLGETLDRRSGCPLQKAQEQSHQAMTFAHIHSPDPDTHGEPTALFVRRDIYLFFYGKLDLQHLGAPLEWSFDPRPGLRSSPSHERVDHQGAGEELHRGSASAEAIGSGWQEVETSGSPAAAESVYTDASLAPSEDLNPEVGVSNGGDGDGGDDSRCVRFILHEQGTLKTVHEAPIDSATDIDDRIELLAAGFMCEGLVLMDRNMRTLAPSQCFRSALEDNSMTIYLIRDVDMGQLLDMECQIAGLKRSASDDLLDGSQPRKRQAIGSGPMRYLVA</sequence>
<dbReference type="AlphaFoldDB" id="A0AAN7SZY9"/>
<gene>
    <name evidence="2" type="ORF">LTR05_005277</name>
</gene>
<comment type="caution">
    <text evidence="2">The sequence shown here is derived from an EMBL/GenBank/DDBJ whole genome shotgun (WGS) entry which is preliminary data.</text>
</comment>
<name>A0AAN7SZY9_9EURO</name>
<protein>
    <submittedName>
        <fullName evidence="2">Uncharacterized protein</fullName>
    </submittedName>
</protein>
<proteinExistence type="predicted"/>
<feature type="region of interest" description="Disordered" evidence="1">
    <location>
        <begin position="1"/>
        <end position="20"/>
    </location>
</feature>
<accession>A0AAN7SZY9</accession>